<gene>
    <name evidence="1" type="ORF">IAA69_05390</name>
</gene>
<protein>
    <recommendedName>
        <fullName evidence="3">DUF559 domain-containing protein</fullName>
    </recommendedName>
</protein>
<reference evidence="1" key="2">
    <citation type="journal article" date="2021" name="PeerJ">
        <title>Extensive microbial diversity within the chicken gut microbiome revealed by metagenomics and culture.</title>
        <authorList>
            <person name="Gilroy R."/>
            <person name="Ravi A."/>
            <person name="Getino M."/>
            <person name="Pursley I."/>
            <person name="Horton D.L."/>
            <person name="Alikhan N.F."/>
            <person name="Baker D."/>
            <person name="Gharbi K."/>
            <person name="Hall N."/>
            <person name="Watson M."/>
            <person name="Adriaenssens E.M."/>
            <person name="Foster-Nyarko E."/>
            <person name="Jarju S."/>
            <person name="Secka A."/>
            <person name="Antonio M."/>
            <person name="Oren A."/>
            <person name="Chaudhuri R.R."/>
            <person name="La Ragione R."/>
            <person name="Hildebrand F."/>
            <person name="Pallen M.J."/>
        </authorList>
    </citation>
    <scope>NUCLEOTIDE SEQUENCE</scope>
    <source>
        <strain evidence="1">ChiGjej1B1-2707</strain>
    </source>
</reference>
<reference evidence="1" key="1">
    <citation type="submission" date="2020-10" db="EMBL/GenBank/DDBJ databases">
        <authorList>
            <person name="Gilroy R."/>
        </authorList>
    </citation>
    <scope>NUCLEOTIDE SEQUENCE</scope>
    <source>
        <strain evidence="1">ChiGjej1B1-2707</strain>
    </source>
</reference>
<accession>A0A9D0ZZZ5</accession>
<dbReference type="AlphaFoldDB" id="A0A9D0ZZZ5"/>
<evidence type="ECO:0000313" key="2">
    <source>
        <dbReference type="Proteomes" id="UP000824261"/>
    </source>
</evidence>
<comment type="caution">
    <text evidence="1">The sequence shown here is derived from an EMBL/GenBank/DDBJ whole genome shotgun (WGS) entry which is preliminary data.</text>
</comment>
<name>A0A9D0ZZZ5_9ACTN</name>
<evidence type="ECO:0000313" key="1">
    <source>
        <dbReference type="EMBL" id="HIR01680.1"/>
    </source>
</evidence>
<sequence>MSKRTLFLAGLSALELWTAAALGRISWPKPSRATSLRQCAASLDDIRKHDVGRFGVNPTTLDVLVSPEGTNRRSGSIRRRRASNAYPQRSFYRAANHLMVCRPELCLAQIASAFSEVELALFGFELCGSFAINRATGKLIDRRPISSARCLQDYARALGNTPGANKVRKAAKLVLDGSYSPMESRIALELSAPRCIGGFGFPPPTLNKPVDLSGKFEKDAVVRKGDLLWEKQGVVIEYDSSEHHEGEPCIDRDARRRNEFVGRRYRVLTLTKQQAYDLAAMENVAKNLERLLGIRLRSRTSNLEQRREGLHRALYAESDSSPRPFIAPHGLPWQ</sequence>
<dbReference type="Proteomes" id="UP000824261">
    <property type="component" value="Unassembled WGS sequence"/>
</dbReference>
<proteinExistence type="predicted"/>
<dbReference type="EMBL" id="DVGB01000061">
    <property type="protein sequence ID" value="HIR01680.1"/>
    <property type="molecule type" value="Genomic_DNA"/>
</dbReference>
<organism evidence="1 2">
    <name type="scientific">Candidatus Aveggerthella stercoripullorum</name>
    <dbReference type="NCBI Taxonomy" id="2840688"/>
    <lineage>
        <taxon>Bacteria</taxon>
        <taxon>Bacillati</taxon>
        <taxon>Actinomycetota</taxon>
        <taxon>Coriobacteriia</taxon>
        <taxon>Eggerthellales</taxon>
        <taxon>Eggerthellaceae</taxon>
        <taxon>Eggerthellaceae incertae sedis</taxon>
        <taxon>Candidatus Aveggerthella</taxon>
    </lineage>
</organism>
<evidence type="ECO:0008006" key="3">
    <source>
        <dbReference type="Google" id="ProtNLM"/>
    </source>
</evidence>